<dbReference type="InterPro" id="IPR030564">
    <property type="entry name" value="Myotubularin"/>
</dbReference>
<feature type="binding site" evidence="3">
    <location>
        <begin position="452"/>
        <end position="455"/>
    </location>
    <ligand>
        <name>substrate</name>
    </ligand>
</feature>
<dbReference type="GO" id="GO:0016020">
    <property type="term" value="C:membrane"/>
    <property type="evidence" value="ECO:0007669"/>
    <property type="project" value="TreeGrafter"/>
</dbReference>
<evidence type="ECO:0000256" key="1">
    <source>
        <dbReference type="ARBA" id="ARBA00007471"/>
    </source>
</evidence>
<feature type="compositionally biased region" description="Polar residues" evidence="4">
    <location>
        <begin position="858"/>
        <end position="873"/>
    </location>
</feature>
<organism evidence="7 8">
    <name type="scientific">Agrocybe chaxingu</name>
    <dbReference type="NCBI Taxonomy" id="84603"/>
    <lineage>
        <taxon>Eukaryota</taxon>
        <taxon>Fungi</taxon>
        <taxon>Dikarya</taxon>
        <taxon>Basidiomycota</taxon>
        <taxon>Agaricomycotina</taxon>
        <taxon>Agaricomycetes</taxon>
        <taxon>Agaricomycetidae</taxon>
        <taxon>Agaricales</taxon>
        <taxon>Agaricineae</taxon>
        <taxon>Strophariaceae</taxon>
        <taxon>Agrocybe</taxon>
    </lineage>
</organism>
<proteinExistence type="inferred from homology"/>
<comment type="caution">
    <text evidence="7">The sequence shown here is derived from an EMBL/GenBank/DDBJ whole genome shotgun (WGS) entry which is preliminary data.</text>
</comment>
<feature type="binding site" evidence="3">
    <location>
        <begin position="555"/>
        <end position="561"/>
    </location>
    <ligand>
        <name>substrate</name>
    </ligand>
</feature>
<dbReference type="GO" id="GO:0046856">
    <property type="term" value="P:phosphatidylinositol dephosphorylation"/>
    <property type="evidence" value="ECO:0007669"/>
    <property type="project" value="TreeGrafter"/>
</dbReference>
<dbReference type="AlphaFoldDB" id="A0A9W8MXX3"/>
<feature type="compositionally biased region" description="Low complexity" evidence="4">
    <location>
        <begin position="961"/>
        <end position="992"/>
    </location>
</feature>
<feature type="region of interest" description="Disordered" evidence="4">
    <location>
        <begin position="772"/>
        <end position="791"/>
    </location>
</feature>
<feature type="compositionally biased region" description="Polar residues" evidence="4">
    <location>
        <begin position="934"/>
        <end position="944"/>
    </location>
</feature>
<evidence type="ECO:0000256" key="2">
    <source>
        <dbReference type="PIRSR" id="PIRSR630564-1"/>
    </source>
</evidence>
<dbReference type="PROSITE" id="PS51339">
    <property type="entry name" value="PPASE_MYOTUBULARIN"/>
    <property type="match status" value="1"/>
</dbReference>
<keyword evidence="8" id="KW-1185">Reference proteome</keyword>
<keyword evidence="5" id="KW-0732">Signal</keyword>
<feature type="compositionally biased region" description="Low complexity" evidence="4">
    <location>
        <begin position="876"/>
        <end position="888"/>
    </location>
</feature>
<dbReference type="EMBL" id="JANKHO010000174">
    <property type="protein sequence ID" value="KAJ3513873.1"/>
    <property type="molecule type" value="Genomic_DNA"/>
</dbReference>
<dbReference type="OrthoDB" id="271628at2759"/>
<dbReference type="Gene3D" id="2.60.40.420">
    <property type="entry name" value="Cupredoxins - blue copper proteins"/>
    <property type="match status" value="1"/>
</dbReference>
<feature type="signal peptide" evidence="5">
    <location>
        <begin position="1"/>
        <end position="18"/>
    </location>
</feature>
<evidence type="ECO:0000256" key="4">
    <source>
        <dbReference type="SAM" id="MobiDB-lite"/>
    </source>
</evidence>
<dbReference type="InterPro" id="IPR029021">
    <property type="entry name" value="Prot-tyrosine_phosphatase-like"/>
</dbReference>
<dbReference type="Gene3D" id="2.30.29.30">
    <property type="entry name" value="Pleckstrin-homology domain (PH domain)/Phosphotyrosine-binding domain (PTB)"/>
    <property type="match status" value="1"/>
</dbReference>
<feature type="active site" description="Phosphocysteine intermediate" evidence="2">
    <location>
        <position position="555"/>
    </location>
</feature>
<feature type="domain" description="Myotubularin phosphatase" evidence="6">
    <location>
        <begin position="318"/>
        <end position="766"/>
    </location>
</feature>
<evidence type="ECO:0000256" key="3">
    <source>
        <dbReference type="PIRSR" id="PIRSR630564-2"/>
    </source>
</evidence>
<reference evidence="7" key="1">
    <citation type="submission" date="2022-07" db="EMBL/GenBank/DDBJ databases">
        <title>Genome Sequence of Agrocybe chaxingu.</title>
        <authorList>
            <person name="Buettner E."/>
        </authorList>
    </citation>
    <scope>NUCLEOTIDE SEQUENCE</scope>
    <source>
        <strain evidence="7">MP-N11</strain>
    </source>
</reference>
<dbReference type="SUPFAM" id="SSF49503">
    <property type="entry name" value="Cupredoxins"/>
    <property type="match status" value="1"/>
</dbReference>
<feature type="region of interest" description="Disordered" evidence="4">
    <location>
        <begin position="933"/>
        <end position="1088"/>
    </location>
</feature>
<dbReference type="GO" id="GO:0004438">
    <property type="term" value="F:phosphatidylinositol-3-phosphate phosphatase activity"/>
    <property type="evidence" value="ECO:0007669"/>
    <property type="project" value="TreeGrafter"/>
</dbReference>
<dbReference type="Pfam" id="PF06602">
    <property type="entry name" value="Myotub-related"/>
    <property type="match status" value="1"/>
</dbReference>
<evidence type="ECO:0000313" key="8">
    <source>
        <dbReference type="Proteomes" id="UP001148786"/>
    </source>
</evidence>
<dbReference type="InterPro" id="IPR010569">
    <property type="entry name" value="Myotubularin-like_Pase_dom"/>
</dbReference>
<protein>
    <recommendedName>
        <fullName evidence="6">Myotubularin phosphatase domain-containing protein</fullName>
    </recommendedName>
</protein>
<dbReference type="InterPro" id="IPR008972">
    <property type="entry name" value="Cupredoxin"/>
</dbReference>
<dbReference type="InterPro" id="IPR048994">
    <property type="entry name" value="PH-GRAM_MTMR6-9"/>
</dbReference>
<evidence type="ECO:0000256" key="5">
    <source>
        <dbReference type="SAM" id="SignalP"/>
    </source>
</evidence>
<dbReference type="CDD" id="cd00920">
    <property type="entry name" value="Cupredoxin"/>
    <property type="match status" value="1"/>
</dbReference>
<feature type="compositionally biased region" description="Pro residues" evidence="4">
    <location>
        <begin position="1021"/>
        <end position="1035"/>
    </location>
</feature>
<sequence>MRFSVVAVSLLSAVAVKAVDTLVKVGAGGLVFDPSSITAAEGDTVTFQWQPTGKNHSVTQSTFAAPCTRQTTPTEGVDSGFMIAAANATELPQWSITIDNASVPLWFFCAQTAPVDHCGSGMVFAVNAPPSKTFEQFQNAAKATLNNSTSTATGAGTASTGAAGGAGGASASGTGTAPATSTTANGALRIGGGVAGAMTAVALLVEQVIFTKTGTISRGTLHLTAHHIIFRYENADEKEMWMPYPLISLVNRLPQTLQGQSQLNFHTRTFESFSFTFKKDTDASDVFESVKELTVAPSVTQLYAFFYNPNPPLPTSEGWNLYSPRDEYGRMGIGTRSKAWRFTDLNKDYSFCPTYPARLVVPTRISDTTLQYASKYRSKCRIPILSYLHWANFVQPMVGITQSRSVQDEKLIEAIFQSHWSPETRVPSTAVYGATPTNLIIDARPTVNAVANTAKGAGTENMDYYKEGKKVYLGIDHIHTMRESLVKVVEALREADQLLATINSGLPDQLSGLAVLDRQALRRSSWLRHIQAILEGTLIIVKNVHINSSHVLIHCSDGWDRTSQLSALAQLCLDPFYRTIRGFEILIEKDWLSFGHKFLDRCGHLSSDKFFLSPTVDGNSGSGADAAQAFLASVQNRFVSQNHIKETSPVFHQFLESVRQLQRQFPERFEFNERFLRQLYYHLYSCQFGTFLFNCERERRVGEGGPPATERTVSVWDFFNSLSEMAQNLNSSYDASLDDPARRTPDADMGVLLPIPKDVRFWHELYGRTDEEMNGRVAPMQPRDPDSTDGADEDLAIQRSLTPDVTQPSTSRPTGLSQPMSQSLNVPFPVARSPSPGIASGLRELSSSLPDLIVRSGPSGSNASTPTPLTDSTIKPPASASSPINSPIWGRARQPELLSGGGVKSVWGKLSSNASAAFSVMQDAYTGVAKDLMSSGSTEDTPAKTSELRGREALNGWGEESSSIASSSRVPSISANNPWASSFKQPSSKSFSIYEENPWGMPDPVSAPQEAPGIRSVPVQPTSPLPLDPTIPIIPAPVRKPTASSLASTGQSSPKPSSRRGSRLAAAPASPTSKSKDSNTDPLGVGLL</sequence>
<dbReference type="InterPro" id="IPR011993">
    <property type="entry name" value="PH-like_dom_sf"/>
</dbReference>
<dbReference type="SUPFAM" id="SSF52799">
    <property type="entry name" value="(Phosphotyrosine protein) phosphatases II"/>
    <property type="match status" value="1"/>
</dbReference>
<dbReference type="PANTHER" id="PTHR10807">
    <property type="entry name" value="MYOTUBULARIN-RELATED"/>
    <property type="match status" value="1"/>
</dbReference>
<feature type="chain" id="PRO_5040847763" description="Myotubularin phosphatase domain-containing protein" evidence="5">
    <location>
        <begin position="19"/>
        <end position="1088"/>
    </location>
</feature>
<dbReference type="GO" id="GO:0005737">
    <property type="term" value="C:cytoplasm"/>
    <property type="evidence" value="ECO:0007669"/>
    <property type="project" value="TreeGrafter"/>
</dbReference>
<gene>
    <name evidence="7" type="ORF">NLJ89_g2704</name>
</gene>
<name>A0A9W8MXX3_9AGAR</name>
<evidence type="ECO:0000259" key="6">
    <source>
        <dbReference type="PROSITE" id="PS51339"/>
    </source>
</evidence>
<dbReference type="SUPFAM" id="SSF50729">
    <property type="entry name" value="PH domain-like"/>
    <property type="match status" value="1"/>
</dbReference>
<dbReference type="InterPro" id="IPR016130">
    <property type="entry name" value="Tyr_Pase_AS"/>
</dbReference>
<dbReference type="Pfam" id="PF21098">
    <property type="entry name" value="PH-GRAM_MTMR6-like"/>
    <property type="match status" value="1"/>
</dbReference>
<comment type="similarity">
    <text evidence="1">Belongs to the protein-tyrosine phosphatase family. Non-receptor class myotubularin subfamily.</text>
</comment>
<dbReference type="PANTHER" id="PTHR10807:SF128">
    <property type="entry name" value="PHOSPHATIDYLINOSITOL-3,5-BISPHOSPHATE 3-PHOSPHATASE"/>
    <property type="match status" value="1"/>
</dbReference>
<feature type="compositionally biased region" description="Low complexity" evidence="4">
    <location>
        <begin position="171"/>
        <end position="181"/>
    </location>
</feature>
<feature type="compositionally biased region" description="Polar residues" evidence="4">
    <location>
        <begin position="799"/>
        <end position="825"/>
    </location>
</feature>
<feature type="compositionally biased region" description="Low complexity" evidence="4">
    <location>
        <begin position="1063"/>
        <end position="1073"/>
    </location>
</feature>
<feature type="region of interest" description="Disordered" evidence="4">
    <location>
        <begin position="159"/>
        <end position="181"/>
    </location>
</feature>
<feature type="region of interest" description="Disordered" evidence="4">
    <location>
        <begin position="798"/>
        <end position="888"/>
    </location>
</feature>
<dbReference type="PROSITE" id="PS00383">
    <property type="entry name" value="TYR_PHOSPHATASE_1"/>
    <property type="match status" value="1"/>
</dbReference>
<feature type="compositionally biased region" description="Polar residues" evidence="4">
    <location>
        <begin position="1042"/>
        <end position="1051"/>
    </location>
</feature>
<dbReference type="Proteomes" id="UP001148786">
    <property type="component" value="Unassembled WGS sequence"/>
</dbReference>
<accession>A0A9W8MXX3</accession>
<evidence type="ECO:0000313" key="7">
    <source>
        <dbReference type="EMBL" id="KAJ3513873.1"/>
    </source>
</evidence>